<comment type="subunit">
    <text evidence="12">Interacts with the N-terminus of HD.</text>
</comment>
<dbReference type="FunFam" id="1.10.10.440:FF:000002">
    <property type="entry name" value="pre-mRNA-processing factor 40 homolog A isoform X1"/>
    <property type="match status" value="1"/>
</dbReference>
<dbReference type="Pfam" id="PF00397">
    <property type="entry name" value="WW"/>
    <property type="match status" value="2"/>
</dbReference>
<evidence type="ECO:0000256" key="11">
    <source>
        <dbReference type="ARBA" id="ARBA00061317"/>
    </source>
</evidence>
<feature type="compositionally biased region" description="Basic and acidic residues" evidence="17">
    <location>
        <begin position="257"/>
        <end position="267"/>
    </location>
</feature>
<feature type="domain" description="FF" evidence="19">
    <location>
        <begin position="376"/>
        <end position="430"/>
    </location>
</feature>
<dbReference type="GO" id="GO:0016363">
    <property type="term" value="C:nuclear matrix"/>
    <property type="evidence" value="ECO:0007669"/>
    <property type="project" value="UniProtKB-ARBA"/>
</dbReference>
<accession>A0AA40I1A3</accession>
<evidence type="ECO:0000259" key="18">
    <source>
        <dbReference type="PROSITE" id="PS50020"/>
    </source>
</evidence>
<evidence type="ECO:0000256" key="12">
    <source>
        <dbReference type="ARBA" id="ARBA00063790"/>
    </source>
</evidence>
<feature type="compositionally biased region" description="Basic and acidic residues" evidence="17">
    <location>
        <begin position="945"/>
        <end position="968"/>
    </location>
</feature>
<evidence type="ECO:0000256" key="9">
    <source>
        <dbReference type="ARBA" id="ARBA00023242"/>
    </source>
</evidence>
<comment type="function">
    <text evidence="10">May be involved in pre-mRNA splicing.</text>
</comment>
<feature type="domain" description="WW" evidence="18">
    <location>
        <begin position="236"/>
        <end position="266"/>
    </location>
</feature>
<dbReference type="PROSITE" id="PS01159">
    <property type="entry name" value="WW_DOMAIN_1"/>
    <property type="match status" value="1"/>
</dbReference>
<dbReference type="PROSITE" id="PS50020">
    <property type="entry name" value="WW_DOMAIN_2"/>
    <property type="match status" value="2"/>
</dbReference>
<dbReference type="FunFam" id="1.10.10.440:FF:000016">
    <property type="entry name" value="pre-mRNA-processing factor 40 homolog B isoform X1"/>
    <property type="match status" value="1"/>
</dbReference>
<organism evidence="20 21">
    <name type="scientific">Cnephaeus nilssonii</name>
    <name type="common">Northern bat</name>
    <name type="synonym">Eptesicus nilssonii</name>
    <dbReference type="NCBI Taxonomy" id="3371016"/>
    <lineage>
        <taxon>Eukaryota</taxon>
        <taxon>Metazoa</taxon>
        <taxon>Chordata</taxon>
        <taxon>Craniata</taxon>
        <taxon>Vertebrata</taxon>
        <taxon>Euteleostomi</taxon>
        <taxon>Mammalia</taxon>
        <taxon>Eutheria</taxon>
        <taxon>Laurasiatheria</taxon>
        <taxon>Chiroptera</taxon>
        <taxon>Yangochiroptera</taxon>
        <taxon>Vespertilionidae</taxon>
        <taxon>Cnephaeus</taxon>
    </lineage>
</organism>
<dbReference type="FunFam" id="1.10.10.440:FF:000009">
    <property type="entry name" value="pre-mRNA-processing factor 40 homolog A isoform X1"/>
    <property type="match status" value="1"/>
</dbReference>
<evidence type="ECO:0000313" key="20">
    <source>
        <dbReference type="EMBL" id="KAK1341184.1"/>
    </source>
</evidence>
<dbReference type="InterPro" id="IPR036517">
    <property type="entry name" value="FF_domain_sf"/>
</dbReference>
<evidence type="ECO:0000256" key="10">
    <source>
        <dbReference type="ARBA" id="ARBA00058987"/>
    </source>
</evidence>
<comment type="similarity">
    <text evidence="11">Belongs to the PRPF40 family.</text>
</comment>
<protein>
    <recommendedName>
        <fullName evidence="13">Pre-mRNA-processing factor 40 homolog B</fullName>
    </recommendedName>
    <alternativeName>
        <fullName evidence="14">Huntingtin yeast partner C</fullName>
    </alternativeName>
    <alternativeName>
        <fullName evidence="15">Huntingtin-interacting protein C</fullName>
    </alternativeName>
</protein>
<reference evidence="20" key="1">
    <citation type="submission" date="2023-06" db="EMBL/GenBank/DDBJ databases">
        <title>Reference genome for the Northern bat (Eptesicus nilssonii), a most northern bat species.</title>
        <authorList>
            <person name="Laine V.N."/>
            <person name="Pulliainen A.T."/>
            <person name="Lilley T.M."/>
        </authorList>
    </citation>
    <scope>NUCLEOTIDE SEQUENCE</scope>
    <source>
        <strain evidence="20">BLF_Eptnil</strain>
        <tissue evidence="20">Kidney</tissue>
    </source>
</reference>
<dbReference type="Gene3D" id="1.10.10.440">
    <property type="entry name" value="FF domain"/>
    <property type="match status" value="5"/>
</dbReference>
<dbReference type="Pfam" id="PF25432">
    <property type="entry name" value="FF_PRPF40A"/>
    <property type="match status" value="1"/>
</dbReference>
<feature type="domain" description="FF" evidence="19">
    <location>
        <begin position="725"/>
        <end position="782"/>
    </location>
</feature>
<evidence type="ECO:0000256" key="2">
    <source>
        <dbReference type="ARBA" id="ARBA00022499"/>
    </source>
</evidence>
<dbReference type="GO" id="GO:0005685">
    <property type="term" value="C:U1 snRNP"/>
    <property type="evidence" value="ECO:0007669"/>
    <property type="project" value="TreeGrafter"/>
</dbReference>
<feature type="domain" description="FF" evidence="19">
    <location>
        <begin position="590"/>
        <end position="650"/>
    </location>
</feature>
<keyword evidence="6" id="KW-0832">Ubl conjugation</keyword>
<dbReference type="InterPro" id="IPR002713">
    <property type="entry name" value="FF_domain"/>
</dbReference>
<dbReference type="SMART" id="SM00441">
    <property type="entry name" value="FF"/>
    <property type="match status" value="4"/>
</dbReference>
<keyword evidence="21" id="KW-1185">Reference proteome</keyword>
<feature type="domain" description="FF" evidence="19">
    <location>
        <begin position="440"/>
        <end position="497"/>
    </location>
</feature>
<dbReference type="FunFam" id="2.20.70.10:FF:000052">
    <property type="entry name" value="pre-mRNA-processing factor 40 homolog B isoform X1"/>
    <property type="match status" value="1"/>
</dbReference>
<dbReference type="PANTHER" id="PTHR11864">
    <property type="entry name" value="PRE-MRNA-PROCESSING PROTEIN PRP40"/>
    <property type="match status" value="1"/>
</dbReference>
<dbReference type="PRINTS" id="PR01217">
    <property type="entry name" value="PRICHEXTENSN"/>
</dbReference>
<feature type="region of interest" description="Disordered" evidence="17">
    <location>
        <begin position="928"/>
        <end position="1014"/>
    </location>
</feature>
<evidence type="ECO:0000256" key="6">
    <source>
        <dbReference type="ARBA" id="ARBA00022843"/>
    </source>
</evidence>
<feature type="domain" description="WW" evidence="18">
    <location>
        <begin position="192"/>
        <end position="225"/>
    </location>
</feature>
<dbReference type="GO" id="GO:0016607">
    <property type="term" value="C:nuclear speck"/>
    <property type="evidence" value="ECO:0007669"/>
    <property type="project" value="UniProtKB-SubCell"/>
</dbReference>
<dbReference type="SMART" id="SM00456">
    <property type="entry name" value="WW"/>
    <property type="match status" value="2"/>
</dbReference>
<feature type="compositionally biased region" description="Pro residues" evidence="17">
    <location>
        <begin position="291"/>
        <end position="310"/>
    </location>
</feature>
<dbReference type="InterPro" id="IPR001202">
    <property type="entry name" value="WW_dom"/>
</dbReference>
<dbReference type="InterPro" id="IPR036020">
    <property type="entry name" value="WW_dom_sf"/>
</dbReference>
<keyword evidence="9" id="KW-0539">Nucleus</keyword>
<evidence type="ECO:0000256" key="7">
    <source>
        <dbReference type="ARBA" id="ARBA00022990"/>
    </source>
</evidence>
<dbReference type="EMBL" id="JAULJE010000007">
    <property type="protein sequence ID" value="KAK1341184.1"/>
    <property type="molecule type" value="Genomic_DNA"/>
</dbReference>
<evidence type="ECO:0000313" key="21">
    <source>
        <dbReference type="Proteomes" id="UP001177744"/>
    </source>
</evidence>
<evidence type="ECO:0000256" key="14">
    <source>
        <dbReference type="ARBA" id="ARBA00075613"/>
    </source>
</evidence>
<keyword evidence="5" id="KW-0677">Repeat</keyword>
<dbReference type="SUPFAM" id="SSF81698">
    <property type="entry name" value="FF domain"/>
    <property type="match status" value="5"/>
</dbReference>
<evidence type="ECO:0000256" key="16">
    <source>
        <dbReference type="SAM" id="Coils"/>
    </source>
</evidence>
<dbReference type="GO" id="GO:0071004">
    <property type="term" value="C:U2-type prespliceosome"/>
    <property type="evidence" value="ECO:0007669"/>
    <property type="project" value="TreeGrafter"/>
</dbReference>
<evidence type="ECO:0000256" key="13">
    <source>
        <dbReference type="ARBA" id="ARBA00072039"/>
    </source>
</evidence>
<evidence type="ECO:0000256" key="8">
    <source>
        <dbReference type="ARBA" id="ARBA00023187"/>
    </source>
</evidence>
<feature type="compositionally biased region" description="Low complexity" evidence="17">
    <location>
        <begin position="311"/>
        <end position="320"/>
    </location>
</feature>
<evidence type="ECO:0000259" key="19">
    <source>
        <dbReference type="PROSITE" id="PS51676"/>
    </source>
</evidence>
<gene>
    <name evidence="20" type="ORF">QTO34_017587</name>
</gene>
<feature type="domain" description="FF" evidence="19">
    <location>
        <begin position="654"/>
        <end position="710"/>
    </location>
</feature>
<sequence>METSKLKMTLKGLSQLALGWWKREQTYPGLRAGSGQEVGLGDSFSEIYAPFSSSPLCFPFANAHLFAHPGSYDFSLPQQSVPDSGPRPPAAPAPFPPGPPMMPPPFMPPPGIPPPFPPMGLPPMSQRPPAIPPMPPGIMPPMLPPMGSPPPLTQIPGMVPPMMPGMLMPAVPVTAATAPGVDTASSAVAGTGPLRALWSEHVAPDGRIYYYNADDKQSVWEKPSVLKSKAELLLSQSPWKEYKSDTGKPYYYNNQSKESRWTRPKDLDDLEALVKQEAVGKQQQQPQTLQPQPPQPQPDPPPAPPGPTPLPMGLLEPEPGGSEDCDVSNAVQPLEQGFLQQPEEGPSSSAGQHQPQQEEEESKPEPERSGLSWSNREKAKQAFKELLRDKAVPSNASWEQAMKMVVTDPRYSALPKLSEKKQAFNAYKAQREKEEKEEARLRAKEAKQTLQHFLEQHERMTSTTRYRRAEQTFGELEVWAVVPERDRKEVYDDVLFFLAKKEKEQAKQLRRRNIQALKSILDGMSSVNFQTTWSQAQQYLMDNPSFAQDHQLQNMDKEDALICFEEHIRALEREEEEERERARLRERRQQRKNREAFQTFLDELHETGQLHSMSTWMELYPAVSTDVRFANMLGQPGSTPLDLFKFYVEELKARFHDEKKIIKDILKDRGFCVEVNTAFEDFAHVISFDKRAAALDAGNIKLTFNSLLEKAEAREREREKEEARRLRRREAAFRSMLRQAVPALELGTAWEEVRERFVCDSAFEQITLESERIRLFREFLQVLETECQHLHTKGRKHGRKGKKHHRKRSHSPSGSESEEEELPPPSLGPPSGGGRTLPNLALSPLPHLIHLKVGVLPLEDGAPHPPASPWISGGFYLQIMAFGEPRNQKRKLKREDTSRCVEKELQPKALLLCEISSTRLQLSFTGTEGAGSGLLQNSPESVTDPEEKAGKESDEKEPEQDKDRELRLAELPNRSPGFGIKKEKTGWDTSESELSEGELERRRRTLLQQLDDHQ</sequence>
<keyword evidence="3" id="KW-0597">Phosphoprotein</keyword>
<evidence type="ECO:0000256" key="5">
    <source>
        <dbReference type="ARBA" id="ARBA00022737"/>
    </source>
</evidence>
<keyword evidence="8" id="KW-0508">mRNA splicing</keyword>
<keyword evidence="7" id="KW-0007">Acetylation</keyword>
<evidence type="ECO:0000256" key="3">
    <source>
        <dbReference type="ARBA" id="ARBA00022553"/>
    </source>
</evidence>
<evidence type="ECO:0000256" key="1">
    <source>
        <dbReference type="ARBA" id="ARBA00004324"/>
    </source>
</evidence>
<feature type="compositionally biased region" description="Basic residues" evidence="17">
    <location>
        <begin position="790"/>
        <end position="810"/>
    </location>
</feature>
<keyword evidence="16" id="KW-0175">Coiled coil</keyword>
<keyword evidence="2" id="KW-1017">Isopeptide bond</keyword>
<feature type="domain" description="FF" evidence="19">
    <location>
        <begin position="510"/>
        <end position="570"/>
    </location>
</feature>
<dbReference type="PANTHER" id="PTHR11864:SF1">
    <property type="entry name" value="PRE-MRNA-PROCESSING FACTOR 40 HOMOLOG B"/>
    <property type="match status" value="1"/>
</dbReference>
<dbReference type="GO" id="GO:0045292">
    <property type="term" value="P:mRNA cis splicing, via spliceosome"/>
    <property type="evidence" value="ECO:0007669"/>
    <property type="project" value="InterPro"/>
</dbReference>
<feature type="region of interest" description="Disordered" evidence="17">
    <location>
        <begin position="244"/>
        <end position="377"/>
    </location>
</feature>
<comment type="caution">
    <text evidence="20">The sequence shown here is derived from an EMBL/GenBank/DDBJ whole genome shotgun (WGS) entry which is preliminary data.</text>
</comment>
<name>A0AA40I1A3_CNENI</name>
<dbReference type="Pfam" id="PF01846">
    <property type="entry name" value="FF"/>
    <property type="match status" value="2"/>
</dbReference>
<evidence type="ECO:0000256" key="4">
    <source>
        <dbReference type="ARBA" id="ARBA00022664"/>
    </source>
</evidence>
<feature type="coiled-coil region" evidence="16">
    <location>
        <begin position="417"/>
        <end position="456"/>
    </location>
</feature>
<dbReference type="AlphaFoldDB" id="A0AA40I1A3"/>
<dbReference type="InterPro" id="IPR039726">
    <property type="entry name" value="Prp40-like"/>
</dbReference>
<dbReference type="CDD" id="cd00201">
    <property type="entry name" value="WW"/>
    <property type="match status" value="2"/>
</dbReference>
<keyword evidence="4" id="KW-0507">mRNA processing</keyword>
<dbReference type="Gene3D" id="2.20.70.10">
    <property type="match status" value="2"/>
</dbReference>
<comment type="subcellular location">
    <subcellularLocation>
        <location evidence="1">Nucleus speckle</location>
    </subcellularLocation>
</comment>
<feature type="compositionally biased region" description="Pro residues" evidence="17">
    <location>
        <begin position="85"/>
        <end position="103"/>
    </location>
</feature>
<dbReference type="Proteomes" id="UP001177744">
    <property type="component" value="Unassembled WGS sequence"/>
</dbReference>
<dbReference type="FunFam" id="2.20.70.10:FF:000050">
    <property type="entry name" value="pre-mRNA-processing factor 40 homolog B isoform X1"/>
    <property type="match status" value="1"/>
</dbReference>
<dbReference type="GO" id="GO:0003723">
    <property type="term" value="F:RNA binding"/>
    <property type="evidence" value="ECO:0007669"/>
    <property type="project" value="TreeGrafter"/>
</dbReference>
<dbReference type="FunFam" id="1.10.10.440:FF:000015">
    <property type="entry name" value="pre-mRNA-processing factor 40 homolog B isoform X2"/>
    <property type="match status" value="1"/>
</dbReference>
<feature type="coiled-coil region" evidence="16">
    <location>
        <begin position="554"/>
        <end position="594"/>
    </location>
</feature>
<dbReference type="SUPFAM" id="SSF51045">
    <property type="entry name" value="WW domain"/>
    <property type="match status" value="2"/>
</dbReference>
<dbReference type="PROSITE" id="PS51676">
    <property type="entry name" value="FF"/>
    <property type="match status" value="6"/>
</dbReference>
<feature type="region of interest" description="Disordered" evidence="17">
    <location>
        <begin position="76"/>
        <end position="103"/>
    </location>
</feature>
<dbReference type="FunFam" id="1.10.10.440:FF:000003">
    <property type="entry name" value="Pre-mRNA processing factor 40 homolog A"/>
    <property type="match status" value="1"/>
</dbReference>
<proteinExistence type="inferred from homology"/>
<evidence type="ECO:0000256" key="17">
    <source>
        <dbReference type="SAM" id="MobiDB-lite"/>
    </source>
</evidence>
<feature type="region of interest" description="Disordered" evidence="17">
    <location>
        <begin position="790"/>
        <end position="839"/>
    </location>
</feature>
<evidence type="ECO:0000256" key="15">
    <source>
        <dbReference type="ARBA" id="ARBA00080326"/>
    </source>
</evidence>